<dbReference type="PROSITE" id="PS50043">
    <property type="entry name" value="HTH_LUXR_2"/>
    <property type="match status" value="1"/>
</dbReference>
<evidence type="ECO:0000313" key="7">
    <source>
        <dbReference type="Proteomes" id="UP000773064"/>
    </source>
</evidence>
<feature type="modified residue" description="4-aspartylphosphate" evidence="3">
    <location>
        <position position="59"/>
    </location>
</feature>
<evidence type="ECO:0000256" key="1">
    <source>
        <dbReference type="ARBA" id="ARBA00022553"/>
    </source>
</evidence>
<dbReference type="SMART" id="SM00421">
    <property type="entry name" value="HTH_LUXR"/>
    <property type="match status" value="1"/>
</dbReference>
<evidence type="ECO:0000259" key="5">
    <source>
        <dbReference type="PROSITE" id="PS50110"/>
    </source>
</evidence>
<evidence type="ECO:0000259" key="4">
    <source>
        <dbReference type="PROSITE" id="PS50043"/>
    </source>
</evidence>
<dbReference type="InterPro" id="IPR001789">
    <property type="entry name" value="Sig_transdc_resp-reg_receiver"/>
</dbReference>
<dbReference type="SUPFAM" id="SSF52172">
    <property type="entry name" value="CheY-like"/>
    <property type="match status" value="1"/>
</dbReference>
<dbReference type="Proteomes" id="UP000773064">
    <property type="component" value="Unassembled WGS sequence"/>
</dbReference>
<keyword evidence="1 3" id="KW-0597">Phosphoprotein</keyword>
<dbReference type="InterPro" id="IPR000792">
    <property type="entry name" value="Tscrpt_reg_LuxR_C"/>
</dbReference>
<feature type="domain" description="Response regulatory" evidence="5">
    <location>
        <begin position="3"/>
        <end position="124"/>
    </location>
</feature>
<dbReference type="SUPFAM" id="SSF46894">
    <property type="entry name" value="C-terminal effector domain of the bipartite response regulators"/>
    <property type="match status" value="1"/>
</dbReference>
<dbReference type="RefSeq" id="WP_214358260.1">
    <property type="nucleotide sequence ID" value="NZ_JAFEJS010000005.1"/>
</dbReference>
<name>A0ABS5UPX9_9BIFI</name>
<evidence type="ECO:0000313" key="6">
    <source>
        <dbReference type="EMBL" id="MBT1173001.1"/>
    </source>
</evidence>
<dbReference type="CDD" id="cd17535">
    <property type="entry name" value="REC_NarL-like"/>
    <property type="match status" value="1"/>
</dbReference>
<dbReference type="InterPro" id="IPR058245">
    <property type="entry name" value="NreC/VraR/RcsB-like_REC"/>
</dbReference>
<feature type="domain" description="HTH luxR-type" evidence="4">
    <location>
        <begin position="145"/>
        <end position="210"/>
    </location>
</feature>
<dbReference type="InterPro" id="IPR011006">
    <property type="entry name" value="CheY-like_superfamily"/>
</dbReference>
<dbReference type="InterPro" id="IPR036388">
    <property type="entry name" value="WH-like_DNA-bd_sf"/>
</dbReference>
<reference evidence="6 7" key="1">
    <citation type="journal article" date="2021" name="Environ. Microbiol.">
        <title>Genetic insights into the dark matter of the mammalian gut microbiota through targeted genome reconstruction.</title>
        <authorList>
            <person name="Lugli G.A."/>
            <person name="Alessandri G."/>
            <person name="Milani C."/>
            <person name="Viappiani A."/>
            <person name="Fontana F."/>
            <person name="Tarracchini C."/>
            <person name="Mancabelli L."/>
            <person name="Argentini C."/>
            <person name="Ruiz L."/>
            <person name="Margolles A."/>
            <person name="van Sinderen D."/>
            <person name="Turroni F."/>
            <person name="Ventura M."/>
        </authorList>
    </citation>
    <scope>NUCLEOTIDE SEQUENCE [LARGE SCALE GENOMIC DNA]</scope>
    <source>
        <strain evidence="6 7">MA2</strain>
    </source>
</reference>
<proteinExistence type="predicted"/>
<accession>A0ABS5UPX9</accession>
<keyword evidence="2" id="KW-0238">DNA-binding</keyword>
<dbReference type="EMBL" id="JAFEJS010000005">
    <property type="protein sequence ID" value="MBT1173001.1"/>
    <property type="molecule type" value="Genomic_DNA"/>
</dbReference>
<keyword evidence="7" id="KW-1185">Reference proteome</keyword>
<dbReference type="Pfam" id="PF00072">
    <property type="entry name" value="Response_reg"/>
    <property type="match status" value="1"/>
</dbReference>
<dbReference type="Gene3D" id="3.40.50.2300">
    <property type="match status" value="1"/>
</dbReference>
<dbReference type="SMART" id="SM00448">
    <property type="entry name" value="REC"/>
    <property type="match status" value="1"/>
</dbReference>
<dbReference type="InterPro" id="IPR039420">
    <property type="entry name" value="WalR-like"/>
</dbReference>
<dbReference type="PROSITE" id="PS50110">
    <property type="entry name" value="RESPONSE_REGULATORY"/>
    <property type="match status" value="1"/>
</dbReference>
<dbReference type="CDD" id="cd06170">
    <property type="entry name" value="LuxR_C_like"/>
    <property type="match status" value="1"/>
</dbReference>
<evidence type="ECO:0000256" key="2">
    <source>
        <dbReference type="ARBA" id="ARBA00023125"/>
    </source>
</evidence>
<protein>
    <submittedName>
        <fullName evidence="6">Response regulator transcription factor</fullName>
    </submittedName>
</protein>
<comment type="caution">
    <text evidence="6">The sequence shown here is derived from an EMBL/GenBank/DDBJ whole genome shotgun (WGS) entry which is preliminary data.</text>
</comment>
<dbReference type="Gene3D" id="1.10.10.10">
    <property type="entry name" value="Winged helix-like DNA-binding domain superfamily/Winged helix DNA-binding domain"/>
    <property type="match status" value="1"/>
</dbReference>
<dbReference type="PANTHER" id="PTHR43214">
    <property type="entry name" value="TWO-COMPONENT RESPONSE REGULATOR"/>
    <property type="match status" value="1"/>
</dbReference>
<gene>
    <name evidence="6" type="ORF">JS528_06450</name>
</gene>
<evidence type="ECO:0000256" key="3">
    <source>
        <dbReference type="PROSITE-ProRule" id="PRU00169"/>
    </source>
</evidence>
<dbReference type="Pfam" id="PF00196">
    <property type="entry name" value="GerE"/>
    <property type="match status" value="1"/>
</dbReference>
<dbReference type="InterPro" id="IPR016032">
    <property type="entry name" value="Sig_transdc_resp-reg_C-effctor"/>
</dbReference>
<organism evidence="6 7">
    <name type="scientific">Bifidobacterium santillanense</name>
    <dbReference type="NCBI Taxonomy" id="2809028"/>
    <lineage>
        <taxon>Bacteria</taxon>
        <taxon>Bacillati</taxon>
        <taxon>Actinomycetota</taxon>
        <taxon>Actinomycetes</taxon>
        <taxon>Bifidobacteriales</taxon>
        <taxon>Bifidobacteriaceae</taxon>
        <taxon>Bifidobacterium</taxon>
    </lineage>
</organism>
<sequence>MTTIAIVDNDRFALPMLARTIGRALPGARILWTESTGSAAVHRCLVGGVTAVPDVLVMDMSLTDMDGAEACRRIREASARPAVLAITSYAPDHYRRAAADAGAQGLIGKDVSPRELVDAIRLVATDTPMEGFRTAADAHGALSATARRNAGLSARERQVLELYARNLGTEEIADELGIRPSTVFVVLRRARLKLGASSRAEAIRLFLGDGRR</sequence>